<dbReference type="InterPro" id="IPR038279">
    <property type="entry name" value="Ndc10_dom2_sf"/>
</dbReference>
<dbReference type="Proteomes" id="UP000078113">
    <property type="component" value="Unassembled WGS sequence"/>
</dbReference>
<organism evidence="3 4">
    <name type="scientific">Tilletia walkeri</name>
    <dbReference type="NCBI Taxonomy" id="117179"/>
    <lineage>
        <taxon>Eukaryota</taxon>
        <taxon>Fungi</taxon>
        <taxon>Dikarya</taxon>
        <taxon>Basidiomycota</taxon>
        <taxon>Ustilaginomycotina</taxon>
        <taxon>Exobasidiomycetes</taxon>
        <taxon>Tilletiales</taxon>
        <taxon>Tilletiaceae</taxon>
        <taxon>Tilletia</taxon>
    </lineage>
</organism>
<dbReference type="Pfam" id="PF16787">
    <property type="entry name" value="NDC10_II"/>
    <property type="match status" value="1"/>
</dbReference>
<dbReference type="InterPro" id="IPR031872">
    <property type="entry name" value="NDC10_II"/>
</dbReference>
<reference evidence="3" key="2">
    <citation type="journal article" date="2019" name="IMA Fungus">
        <title>Genome sequencing and comparison of five Tilletia species to identify candidate genes for the detection of regulated species infecting wheat.</title>
        <authorList>
            <person name="Nguyen H.D.T."/>
            <person name="Sultana T."/>
            <person name="Kesanakurti P."/>
            <person name="Hambleton S."/>
        </authorList>
    </citation>
    <scope>NUCLEOTIDE SEQUENCE</scope>
    <source>
        <strain evidence="3">DAOMC 236422</strain>
    </source>
</reference>
<reference evidence="3" key="1">
    <citation type="submission" date="2016-04" db="EMBL/GenBank/DDBJ databases">
        <authorList>
            <person name="Nguyen H.D."/>
            <person name="Samba Siva P."/>
            <person name="Cullis J."/>
            <person name="Levesque C.A."/>
            <person name="Hambleton S."/>
        </authorList>
    </citation>
    <scope>NUCLEOTIDE SEQUENCE</scope>
    <source>
        <strain evidence="3">DAOMC 236422</strain>
    </source>
</reference>
<dbReference type="AlphaFoldDB" id="A0A8X7T2X6"/>
<dbReference type="GO" id="GO:0003677">
    <property type="term" value="F:DNA binding"/>
    <property type="evidence" value="ECO:0007669"/>
    <property type="project" value="InterPro"/>
</dbReference>
<evidence type="ECO:0000259" key="2">
    <source>
        <dbReference type="Pfam" id="PF16787"/>
    </source>
</evidence>
<feature type="domain" description="Ndc10" evidence="2">
    <location>
        <begin position="29"/>
        <end position="112"/>
    </location>
</feature>
<name>A0A8X7T2X6_9BASI</name>
<proteinExistence type="predicted"/>
<sequence>MMERYLTGVSLQPVRALSGFKIEGGDYWYWLPRALMGPPQDLTQTLFPWVEPAQKQIQARALVGGESDTAALEFLLMMKFLRTVLLQDAAILQETHPSFFLFSCGPFNTQAFSAFQTSLHSKMKATPTPFDMTLEQVTSTVCNALASLRATVEKVRFEVGGVTAELEAKVEALGVRQEQQHAEVMGAIGGMLVMGQGTRQNQNHTQLVQSALAEGLKSIMSVWHQLSSTITSHDEPSSFHTPQDPQNIMPLMLMAAAPSVLGPAASPSPVLSSSSDRTHLPPTSTPVASAPSVSVPSQLETILRALNNSAPSSPSYQLSVLKSAVAL</sequence>
<evidence type="ECO:0000256" key="1">
    <source>
        <dbReference type="SAM" id="MobiDB-lite"/>
    </source>
</evidence>
<evidence type="ECO:0000313" key="3">
    <source>
        <dbReference type="EMBL" id="KAE8266188.1"/>
    </source>
</evidence>
<dbReference type="Gene3D" id="1.10.443.20">
    <property type="entry name" value="Centromere DNA-binding protein complex CBF3 subunit, domain 2"/>
    <property type="match status" value="1"/>
</dbReference>
<dbReference type="EMBL" id="LWDG02000368">
    <property type="protein sequence ID" value="KAE8266188.1"/>
    <property type="molecule type" value="Genomic_DNA"/>
</dbReference>
<gene>
    <name evidence="3" type="ORF">A4X09_0g6156</name>
</gene>
<protein>
    <recommendedName>
        <fullName evidence="2">Ndc10 domain-containing protein</fullName>
    </recommendedName>
</protein>
<accession>A0A8X7T2X6</accession>
<feature type="region of interest" description="Disordered" evidence="1">
    <location>
        <begin position="264"/>
        <end position="293"/>
    </location>
</feature>
<evidence type="ECO:0000313" key="4">
    <source>
        <dbReference type="Proteomes" id="UP000078113"/>
    </source>
</evidence>
<keyword evidence="4" id="KW-1185">Reference proteome</keyword>
<comment type="caution">
    <text evidence="3">The sequence shown here is derived from an EMBL/GenBank/DDBJ whole genome shotgun (WGS) entry which is preliminary data.</text>
</comment>